<dbReference type="Proteomes" id="UP001345013">
    <property type="component" value="Unassembled WGS sequence"/>
</dbReference>
<evidence type="ECO:0000313" key="3">
    <source>
        <dbReference type="Proteomes" id="UP001345013"/>
    </source>
</evidence>
<dbReference type="EMBL" id="JAVRRG010000149">
    <property type="protein sequence ID" value="KAK5080519.1"/>
    <property type="molecule type" value="Genomic_DNA"/>
</dbReference>
<protein>
    <submittedName>
        <fullName evidence="2">Uncharacterized protein</fullName>
    </submittedName>
</protein>
<keyword evidence="3" id="KW-1185">Reference proteome</keyword>
<comment type="caution">
    <text evidence="2">The sequence shown here is derived from an EMBL/GenBank/DDBJ whole genome shotgun (WGS) entry which is preliminary data.</text>
</comment>
<feature type="region of interest" description="Disordered" evidence="1">
    <location>
        <begin position="73"/>
        <end position="111"/>
    </location>
</feature>
<evidence type="ECO:0000313" key="2">
    <source>
        <dbReference type="EMBL" id="KAK5080519.1"/>
    </source>
</evidence>
<organism evidence="2 3">
    <name type="scientific">Lithohypha guttulata</name>
    <dbReference type="NCBI Taxonomy" id="1690604"/>
    <lineage>
        <taxon>Eukaryota</taxon>
        <taxon>Fungi</taxon>
        <taxon>Dikarya</taxon>
        <taxon>Ascomycota</taxon>
        <taxon>Pezizomycotina</taxon>
        <taxon>Eurotiomycetes</taxon>
        <taxon>Chaetothyriomycetidae</taxon>
        <taxon>Chaetothyriales</taxon>
        <taxon>Trichomeriaceae</taxon>
        <taxon>Lithohypha</taxon>
    </lineage>
</organism>
<proteinExistence type="predicted"/>
<evidence type="ECO:0000256" key="1">
    <source>
        <dbReference type="SAM" id="MobiDB-lite"/>
    </source>
</evidence>
<name>A0ABR0K1B6_9EURO</name>
<sequence length="111" mass="12564">MNDRVTAYREAIHLALHDGDDFPDPAPAFGQKFYYIFRLYSDPATRFGFSHISALLEQHDVLIKCASITRPLPGSKLGRAHRSQHRDSLGDPLSFETTIQYDSGPETRKQS</sequence>
<accession>A0ABR0K1B6</accession>
<gene>
    <name evidence="2" type="ORF">LTR24_008509</name>
</gene>
<reference evidence="2 3" key="1">
    <citation type="submission" date="2023-08" db="EMBL/GenBank/DDBJ databases">
        <title>Black Yeasts Isolated from many extreme environments.</title>
        <authorList>
            <person name="Coleine C."/>
            <person name="Stajich J.E."/>
            <person name="Selbmann L."/>
        </authorList>
    </citation>
    <scope>NUCLEOTIDE SEQUENCE [LARGE SCALE GENOMIC DNA]</scope>
    <source>
        <strain evidence="2 3">CCFEE 5885</strain>
    </source>
</reference>